<protein>
    <submittedName>
        <fullName evidence="6">Uncharacterized protein</fullName>
    </submittedName>
</protein>
<dbReference type="SUPFAM" id="SSF52266">
    <property type="entry name" value="SGNH hydrolase"/>
    <property type="match status" value="1"/>
</dbReference>
<dbReference type="AlphaFoldDB" id="A0AA38FG96"/>
<keyword evidence="4" id="KW-0325">Glycoprotein</keyword>
<dbReference type="InterPro" id="IPR035669">
    <property type="entry name" value="SGNH_plant_lipase-like"/>
</dbReference>
<dbReference type="InterPro" id="IPR036514">
    <property type="entry name" value="SGNH_hydro_sf"/>
</dbReference>
<keyword evidence="3" id="KW-0378">Hydrolase</keyword>
<dbReference type="Proteomes" id="UP000824469">
    <property type="component" value="Unassembled WGS sequence"/>
</dbReference>
<dbReference type="OMA" id="LYTICIG"/>
<accession>A0AA38FG96</accession>
<dbReference type="PANTHER" id="PTHR22835">
    <property type="entry name" value="ZINC FINGER FYVE DOMAIN CONTAINING PROTEIN"/>
    <property type="match status" value="1"/>
</dbReference>
<evidence type="ECO:0000256" key="4">
    <source>
        <dbReference type="ARBA" id="ARBA00023180"/>
    </source>
</evidence>
<dbReference type="Gene3D" id="3.40.50.1110">
    <property type="entry name" value="SGNH hydrolase"/>
    <property type="match status" value="1"/>
</dbReference>
<proteinExistence type="inferred from homology"/>
<evidence type="ECO:0000313" key="6">
    <source>
        <dbReference type="EMBL" id="KAH9300672.1"/>
    </source>
</evidence>
<organism evidence="6 7">
    <name type="scientific">Taxus chinensis</name>
    <name type="common">Chinese yew</name>
    <name type="synonym">Taxus wallichiana var. chinensis</name>
    <dbReference type="NCBI Taxonomy" id="29808"/>
    <lineage>
        <taxon>Eukaryota</taxon>
        <taxon>Viridiplantae</taxon>
        <taxon>Streptophyta</taxon>
        <taxon>Embryophyta</taxon>
        <taxon>Tracheophyta</taxon>
        <taxon>Spermatophyta</taxon>
        <taxon>Pinopsida</taxon>
        <taxon>Pinidae</taxon>
        <taxon>Conifers II</taxon>
        <taxon>Cupressales</taxon>
        <taxon>Taxaceae</taxon>
        <taxon>Taxus</taxon>
    </lineage>
</organism>
<dbReference type="InterPro" id="IPR001087">
    <property type="entry name" value="GDSL"/>
</dbReference>
<evidence type="ECO:0000256" key="5">
    <source>
        <dbReference type="SAM" id="SignalP"/>
    </source>
</evidence>
<sequence>VPMTRPVLFAVFMVLGPAICHAACNFPAIFNFGDSTSDTGGLHYSFPYNMLAENSPYGQTFFGRPTFRYSDGRLSIDFLAQALGYPFLSPYLQSVGTSYTHGANFAAAGASVRGTQFIAPITLTVQVNQFKVFKEQVLATIKERGPQSFLPTEDAFKSGIYSIEIGGNDFTYAYQTLKLSTTQIQQTVLPKVARSIAGSITELYNEGARTILVKDIGPQGCGPFWLTYFSPTDLDQHGCSTSFNQAVQFYNKMLRTELSILRKQLPDANIVFVNTYDILYDFVANPSKYGFKETTSACCGVGGKHNFNWSVQCGITGTLDGKSVTVGSCSDPASYVSWDGIHWTDQANKLLTQQILGGNYFEPSSFSLAKSCQLQPL</sequence>
<comment type="caution">
    <text evidence="6">The sequence shown here is derived from an EMBL/GenBank/DDBJ whole genome shotgun (WGS) entry which is preliminary data.</text>
</comment>
<feature type="non-terminal residue" evidence="6">
    <location>
        <position position="1"/>
    </location>
</feature>
<feature type="signal peptide" evidence="5">
    <location>
        <begin position="1"/>
        <end position="22"/>
    </location>
</feature>
<dbReference type="CDD" id="cd01837">
    <property type="entry name" value="SGNH_plant_lipase_like"/>
    <property type="match status" value="1"/>
</dbReference>
<evidence type="ECO:0000313" key="7">
    <source>
        <dbReference type="Proteomes" id="UP000824469"/>
    </source>
</evidence>
<gene>
    <name evidence="6" type="ORF">KI387_012255</name>
</gene>
<evidence type="ECO:0000256" key="3">
    <source>
        <dbReference type="ARBA" id="ARBA00022801"/>
    </source>
</evidence>
<evidence type="ECO:0000256" key="2">
    <source>
        <dbReference type="ARBA" id="ARBA00022729"/>
    </source>
</evidence>
<feature type="chain" id="PRO_5041281762" evidence="5">
    <location>
        <begin position="23"/>
        <end position="377"/>
    </location>
</feature>
<dbReference type="GO" id="GO:0016788">
    <property type="term" value="F:hydrolase activity, acting on ester bonds"/>
    <property type="evidence" value="ECO:0007669"/>
    <property type="project" value="InterPro"/>
</dbReference>
<comment type="similarity">
    <text evidence="1">Belongs to the 'GDSL' lipolytic enzyme family.</text>
</comment>
<dbReference type="Pfam" id="PF00657">
    <property type="entry name" value="Lipase_GDSL"/>
    <property type="match status" value="1"/>
</dbReference>
<reference evidence="6 7" key="1">
    <citation type="journal article" date="2021" name="Nat. Plants">
        <title>The Taxus genome provides insights into paclitaxel biosynthesis.</title>
        <authorList>
            <person name="Xiong X."/>
            <person name="Gou J."/>
            <person name="Liao Q."/>
            <person name="Li Y."/>
            <person name="Zhou Q."/>
            <person name="Bi G."/>
            <person name="Li C."/>
            <person name="Du R."/>
            <person name="Wang X."/>
            <person name="Sun T."/>
            <person name="Guo L."/>
            <person name="Liang H."/>
            <person name="Lu P."/>
            <person name="Wu Y."/>
            <person name="Zhang Z."/>
            <person name="Ro D.K."/>
            <person name="Shang Y."/>
            <person name="Huang S."/>
            <person name="Yan J."/>
        </authorList>
    </citation>
    <scope>NUCLEOTIDE SEQUENCE [LARGE SCALE GENOMIC DNA]</scope>
    <source>
        <strain evidence="6">Ta-2019</strain>
    </source>
</reference>
<evidence type="ECO:0000256" key="1">
    <source>
        <dbReference type="ARBA" id="ARBA00008668"/>
    </source>
</evidence>
<keyword evidence="7" id="KW-1185">Reference proteome</keyword>
<dbReference type="PANTHER" id="PTHR22835:SF588">
    <property type="entry name" value="ALPHA-L-FUCOSIDASE 3"/>
    <property type="match status" value="1"/>
</dbReference>
<keyword evidence="2 5" id="KW-0732">Signal</keyword>
<name>A0AA38FG96_TAXCH</name>
<dbReference type="EMBL" id="JAHRHJ020000009">
    <property type="protein sequence ID" value="KAH9300672.1"/>
    <property type="molecule type" value="Genomic_DNA"/>
</dbReference>